<gene>
    <name evidence="2" type="primary">sufU</name>
    <name evidence="2" type="ORF">ACFQDL_26710</name>
</gene>
<dbReference type="CDD" id="cd06664">
    <property type="entry name" value="IscU_like"/>
    <property type="match status" value="1"/>
</dbReference>
<dbReference type="SUPFAM" id="SSF82649">
    <property type="entry name" value="SufE/NifU"/>
    <property type="match status" value="1"/>
</dbReference>
<dbReference type="Pfam" id="PF01592">
    <property type="entry name" value="NifU_N"/>
    <property type="match status" value="1"/>
</dbReference>
<evidence type="ECO:0000313" key="3">
    <source>
        <dbReference type="Proteomes" id="UP001596422"/>
    </source>
</evidence>
<keyword evidence="3" id="KW-1185">Reference proteome</keyword>
<evidence type="ECO:0000313" key="2">
    <source>
        <dbReference type="EMBL" id="MFC6673279.1"/>
    </source>
</evidence>
<evidence type="ECO:0000259" key="1">
    <source>
        <dbReference type="Pfam" id="PF01592"/>
    </source>
</evidence>
<feature type="domain" description="NIF system FeS cluster assembly NifU N-terminal" evidence="1">
    <location>
        <begin position="9"/>
        <end position="128"/>
    </location>
</feature>
<proteinExistence type="predicted"/>
<protein>
    <submittedName>
        <fullName evidence="2">Fe-S cluster assembly sulfur transfer protein SufU</fullName>
    </submittedName>
</protein>
<sequence length="152" mass="16720">MDPELRELYQEVIIDHGRHPRNFRRLDGAGRCREGYNPICGDQLELCIHLSDDGRIDDVAFQGQGCAISMASASLLTETVRGMTGPEARALVDALQRMLHGEALADDSQLGKLRVLAGVREFPSRVKCATLSWHALLSALEPHEADDPVSTE</sequence>
<dbReference type="Gene3D" id="3.90.1010.10">
    <property type="match status" value="1"/>
</dbReference>
<dbReference type="NCBIfam" id="TIGR01994">
    <property type="entry name" value="SUF_scaf_2"/>
    <property type="match status" value="1"/>
</dbReference>
<accession>A0ABW2A786</accession>
<dbReference type="RefSeq" id="WP_379911651.1">
    <property type="nucleotide sequence ID" value="NZ_JBHSWE010000001.1"/>
</dbReference>
<dbReference type="EMBL" id="JBHSWE010000001">
    <property type="protein sequence ID" value="MFC6673279.1"/>
    <property type="molecule type" value="Genomic_DNA"/>
</dbReference>
<comment type="caution">
    <text evidence="2">The sequence shown here is derived from an EMBL/GenBank/DDBJ whole genome shotgun (WGS) entry which is preliminary data.</text>
</comment>
<dbReference type="InterPro" id="IPR002871">
    <property type="entry name" value="NIF_FeS_clus_asmbl_NifU_N"/>
</dbReference>
<dbReference type="Proteomes" id="UP001596422">
    <property type="component" value="Unassembled WGS sequence"/>
</dbReference>
<name>A0ABW2A786_9GAMM</name>
<dbReference type="PANTHER" id="PTHR10093">
    <property type="entry name" value="IRON-SULFUR CLUSTER ASSEMBLY ENZYME NIFU HOMOLOG"/>
    <property type="match status" value="1"/>
</dbReference>
<reference evidence="3" key="1">
    <citation type="journal article" date="2019" name="Int. J. Syst. Evol. Microbiol.">
        <title>The Global Catalogue of Microorganisms (GCM) 10K type strain sequencing project: providing services to taxonomists for standard genome sequencing and annotation.</title>
        <authorList>
            <consortium name="The Broad Institute Genomics Platform"/>
            <consortium name="The Broad Institute Genome Sequencing Center for Infectious Disease"/>
            <person name="Wu L."/>
            <person name="Ma J."/>
        </authorList>
    </citation>
    <scope>NUCLEOTIDE SEQUENCE [LARGE SCALE GENOMIC DNA]</scope>
    <source>
        <strain evidence="3">NBRC 111756</strain>
    </source>
</reference>
<organism evidence="2 3">
    <name type="scientific">Marinobacterium aestuariivivens</name>
    <dbReference type="NCBI Taxonomy" id="1698799"/>
    <lineage>
        <taxon>Bacteria</taxon>
        <taxon>Pseudomonadati</taxon>
        <taxon>Pseudomonadota</taxon>
        <taxon>Gammaproteobacteria</taxon>
        <taxon>Oceanospirillales</taxon>
        <taxon>Oceanospirillaceae</taxon>
        <taxon>Marinobacterium</taxon>
    </lineage>
</organism>